<organism evidence="2">
    <name type="scientific">marine metagenome</name>
    <dbReference type="NCBI Taxonomy" id="408172"/>
    <lineage>
        <taxon>unclassified sequences</taxon>
        <taxon>metagenomes</taxon>
        <taxon>ecological metagenomes</taxon>
    </lineage>
</organism>
<dbReference type="PANTHER" id="PTHR43752:SF2">
    <property type="entry name" value="BNR_ASP-BOX REPEAT FAMILY PROTEIN"/>
    <property type="match status" value="1"/>
</dbReference>
<dbReference type="InterPro" id="IPR011040">
    <property type="entry name" value="Sialidase"/>
</dbReference>
<gene>
    <name evidence="2" type="ORF">METZ01_LOCUS485036</name>
</gene>
<dbReference type="CDD" id="cd15482">
    <property type="entry name" value="Sialidase_non-viral"/>
    <property type="match status" value="1"/>
</dbReference>
<evidence type="ECO:0000313" key="2">
    <source>
        <dbReference type="EMBL" id="SVE32182.1"/>
    </source>
</evidence>
<dbReference type="Gene3D" id="2.120.10.10">
    <property type="match status" value="1"/>
</dbReference>
<dbReference type="AlphaFoldDB" id="A0A383CJ03"/>
<dbReference type="Pfam" id="PF13088">
    <property type="entry name" value="BNR_2"/>
    <property type="match status" value="1"/>
</dbReference>
<sequence length="216" mass="24226">MDGRLTYPGVEYIPIADATAEHPRNDSASIVEFDNGELFVVWIEMHASEWSGHDQAPSSIASMRSYDGGSSWAEYRIEVSPAENDRSIYNPSLILLPCGDLLFFYLRYHHLVWNEPLEASGYIKRSTDGGRTWSEPVAIWDYEPYGCANHTFALLTNGRLVKSCEHVPVWGAYPKCVSSSGCFVSDDRGVTWQRPANFVSLPLRGTMENHIAETNS</sequence>
<proteinExistence type="predicted"/>
<name>A0A383CJ03_9ZZZZ</name>
<dbReference type="PANTHER" id="PTHR43752">
    <property type="entry name" value="BNR/ASP-BOX REPEAT FAMILY PROTEIN"/>
    <property type="match status" value="1"/>
</dbReference>
<feature type="domain" description="Sialidase" evidence="1">
    <location>
        <begin position="61"/>
        <end position="194"/>
    </location>
</feature>
<evidence type="ECO:0000259" key="1">
    <source>
        <dbReference type="Pfam" id="PF13088"/>
    </source>
</evidence>
<feature type="non-terminal residue" evidence="2">
    <location>
        <position position="216"/>
    </location>
</feature>
<dbReference type="InterPro" id="IPR036278">
    <property type="entry name" value="Sialidase_sf"/>
</dbReference>
<accession>A0A383CJ03</accession>
<protein>
    <recommendedName>
        <fullName evidence="1">Sialidase domain-containing protein</fullName>
    </recommendedName>
</protein>
<reference evidence="2" key="1">
    <citation type="submission" date="2018-05" db="EMBL/GenBank/DDBJ databases">
        <authorList>
            <person name="Lanie J.A."/>
            <person name="Ng W.-L."/>
            <person name="Kazmierczak K.M."/>
            <person name="Andrzejewski T.M."/>
            <person name="Davidsen T.M."/>
            <person name="Wayne K.J."/>
            <person name="Tettelin H."/>
            <person name="Glass J.I."/>
            <person name="Rusch D."/>
            <person name="Podicherti R."/>
            <person name="Tsui H.-C.T."/>
            <person name="Winkler M.E."/>
        </authorList>
    </citation>
    <scope>NUCLEOTIDE SEQUENCE</scope>
</reference>
<dbReference type="SUPFAM" id="SSF50939">
    <property type="entry name" value="Sialidases"/>
    <property type="match status" value="1"/>
</dbReference>
<dbReference type="EMBL" id="UINC01209244">
    <property type="protein sequence ID" value="SVE32182.1"/>
    <property type="molecule type" value="Genomic_DNA"/>
</dbReference>